<dbReference type="Proteomes" id="UP001225646">
    <property type="component" value="Unassembled WGS sequence"/>
</dbReference>
<proteinExistence type="predicted"/>
<evidence type="ECO:0000313" key="2">
    <source>
        <dbReference type="EMBL" id="MDQ0162431.1"/>
    </source>
</evidence>
<dbReference type="EMBL" id="JAUSTR010000004">
    <property type="protein sequence ID" value="MDQ0162431.1"/>
    <property type="molecule type" value="Genomic_DNA"/>
</dbReference>
<name>A0ABT9VN94_9BACI</name>
<gene>
    <name evidence="2" type="ORF">J2S06_001508</name>
</gene>
<keyword evidence="3" id="KW-1185">Reference proteome</keyword>
<dbReference type="RefSeq" id="WP_419151873.1">
    <property type="nucleotide sequence ID" value="NZ_JAUSTR010000004.1"/>
</dbReference>
<accession>A0ABT9VN94</accession>
<feature type="compositionally biased region" description="Polar residues" evidence="1">
    <location>
        <begin position="13"/>
        <end position="29"/>
    </location>
</feature>
<comment type="caution">
    <text evidence="2">The sequence shown here is derived from an EMBL/GenBank/DDBJ whole genome shotgun (WGS) entry which is preliminary data.</text>
</comment>
<organism evidence="2 3">
    <name type="scientific">Aeribacillus alveayuensis</name>
    <dbReference type="NCBI Taxonomy" id="279215"/>
    <lineage>
        <taxon>Bacteria</taxon>
        <taxon>Bacillati</taxon>
        <taxon>Bacillota</taxon>
        <taxon>Bacilli</taxon>
        <taxon>Bacillales</taxon>
        <taxon>Bacillaceae</taxon>
        <taxon>Aeribacillus</taxon>
    </lineage>
</organism>
<protein>
    <submittedName>
        <fullName evidence="2">Uncharacterized protein</fullName>
    </submittedName>
</protein>
<reference evidence="2 3" key="1">
    <citation type="submission" date="2023-07" db="EMBL/GenBank/DDBJ databases">
        <title>Genomic Encyclopedia of Type Strains, Phase IV (KMG-IV): sequencing the most valuable type-strain genomes for metagenomic binning, comparative biology and taxonomic classification.</title>
        <authorList>
            <person name="Goeker M."/>
        </authorList>
    </citation>
    <scope>NUCLEOTIDE SEQUENCE [LARGE SCALE GENOMIC DNA]</scope>
    <source>
        <strain evidence="2 3">DSM 19092</strain>
    </source>
</reference>
<feature type="compositionally biased region" description="Basic and acidic residues" evidence="1">
    <location>
        <begin position="1"/>
        <end position="12"/>
    </location>
</feature>
<sequence>MDEHEKIKKDDANSGTEKQLQEENQSQTGERTDFFTELMFGRSRNNREREQQNDQLIQDVDYFQLMEQIDSIMESVKQLKPLLKPFSPIIDFIKKKI</sequence>
<evidence type="ECO:0000256" key="1">
    <source>
        <dbReference type="SAM" id="MobiDB-lite"/>
    </source>
</evidence>
<feature type="region of interest" description="Disordered" evidence="1">
    <location>
        <begin position="1"/>
        <end position="32"/>
    </location>
</feature>
<evidence type="ECO:0000313" key="3">
    <source>
        <dbReference type="Proteomes" id="UP001225646"/>
    </source>
</evidence>